<dbReference type="Pfam" id="PF07730">
    <property type="entry name" value="HisKA_3"/>
    <property type="match status" value="1"/>
</dbReference>
<keyword evidence="10" id="KW-0472">Membrane</keyword>
<dbReference type="SUPFAM" id="SSF55874">
    <property type="entry name" value="ATPase domain of HSP90 chaperone/DNA topoisomerase II/histidine kinase"/>
    <property type="match status" value="1"/>
</dbReference>
<evidence type="ECO:0000313" key="12">
    <source>
        <dbReference type="EMBL" id="ACB74967.1"/>
    </source>
</evidence>
<keyword evidence="9" id="KW-0175">Coiled coil</keyword>
<dbReference type="GO" id="GO:0000155">
    <property type="term" value="F:phosphorelay sensor kinase activity"/>
    <property type="evidence" value="ECO:0007669"/>
    <property type="project" value="InterPro"/>
</dbReference>
<keyword evidence="8" id="KW-0902">Two-component regulatory system</keyword>
<keyword evidence="5" id="KW-0547">Nucleotide-binding</keyword>
<feature type="coiled-coil region" evidence="9">
    <location>
        <begin position="153"/>
        <end position="180"/>
    </location>
</feature>
<evidence type="ECO:0000256" key="10">
    <source>
        <dbReference type="SAM" id="Phobius"/>
    </source>
</evidence>
<dbReference type="PIRSF" id="PIRSF037434">
    <property type="entry name" value="STHK_ChrS"/>
    <property type="match status" value="1"/>
</dbReference>
<feature type="domain" description="Histidine kinase" evidence="11">
    <location>
        <begin position="294"/>
        <end position="383"/>
    </location>
</feature>
<evidence type="ECO:0000256" key="6">
    <source>
        <dbReference type="ARBA" id="ARBA00022777"/>
    </source>
</evidence>
<feature type="transmembrane region" description="Helical" evidence="10">
    <location>
        <begin position="101"/>
        <end position="122"/>
    </location>
</feature>
<dbReference type="InterPro" id="IPR036890">
    <property type="entry name" value="HATPase_C_sf"/>
</dbReference>
<dbReference type="GO" id="GO:0016020">
    <property type="term" value="C:membrane"/>
    <property type="evidence" value="ECO:0007669"/>
    <property type="project" value="InterPro"/>
</dbReference>
<dbReference type="GO" id="GO:0005524">
    <property type="term" value="F:ATP binding"/>
    <property type="evidence" value="ECO:0007669"/>
    <property type="project" value="UniProtKB-KW"/>
</dbReference>
<evidence type="ECO:0000256" key="8">
    <source>
        <dbReference type="ARBA" id="ARBA00023012"/>
    </source>
</evidence>
<dbReference type="KEGG" id="ote:Oter_1683"/>
<name>B1ZUT3_OPITP</name>
<dbReference type="Proteomes" id="UP000007013">
    <property type="component" value="Chromosome"/>
</dbReference>
<keyword evidence="6 12" id="KW-0418">Kinase</keyword>
<dbReference type="InterPro" id="IPR017205">
    <property type="entry name" value="Sig_transdc_His_kinase_ChrS"/>
</dbReference>
<dbReference type="GO" id="GO:0046983">
    <property type="term" value="F:protein dimerization activity"/>
    <property type="evidence" value="ECO:0007669"/>
    <property type="project" value="InterPro"/>
</dbReference>
<protein>
    <recommendedName>
        <fullName evidence="2">histidine kinase</fullName>
        <ecNumber evidence="2">2.7.13.3</ecNumber>
    </recommendedName>
</protein>
<dbReference type="InterPro" id="IPR050482">
    <property type="entry name" value="Sensor_HK_TwoCompSys"/>
</dbReference>
<dbReference type="CDD" id="cd16917">
    <property type="entry name" value="HATPase_UhpB-NarQ-NarX-like"/>
    <property type="match status" value="1"/>
</dbReference>
<dbReference type="PANTHER" id="PTHR24421">
    <property type="entry name" value="NITRATE/NITRITE SENSOR PROTEIN NARX-RELATED"/>
    <property type="match status" value="1"/>
</dbReference>
<dbReference type="InterPro" id="IPR005467">
    <property type="entry name" value="His_kinase_dom"/>
</dbReference>
<keyword evidence="10" id="KW-1133">Transmembrane helix</keyword>
<evidence type="ECO:0000256" key="3">
    <source>
        <dbReference type="ARBA" id="ARBA00022553"/>
    </source>
</evidence>
<keyword evidence="13" id="KW-1185">Reference proteome</keyword>
<evidence type="ECO:0000256" key="7">
    <source>
        <dbReference type="ARBA" id="ARBA00022840"/>
    </source>
</evidence>
<organism evidence="12 13">
    <name type="scientific">Opitutus terrae (strain DSM 11246 / JCM 15787 / PB90-1)</name>
    <dbReference type="NCBI Taxonomy" id="452637"/>
    <lineage>
        <taxon>Bacteria</taxon>
        <taxon>Pseudomonadati</taxon>
        <taxon>Verrucomicrobiota</taxon>
        <taxon>Opitutia</taxon>
        <taxon>Opitutales</taxon>
        <taxon>Opitutaceae</taxon>
        <taxon>Opitutus</taxon>
    </lineage>
</organism>
<dbReference type="InterPro" id="IPR011712">
    <property type="entry name" value="Sig_transdc_His_kin_sub3_dim/P"/>
</dbReference>
<reference evidence="12 13" key="1">
    <citation type="journal article" date="2011" name="J. Bacteriol.">
        <title>Genome sequence of the verrucomicrobium Opitutus terrae PB90-1, an abundant inhabitant of rice paddy soil ecosystems.</title>
        <authorList>
            <person name="van Passel M.W."/>
            <person name="Kant R."/>
            <person name="Palva A."/>
            <person name="Copeland A."/>
            <person name="Lucas S."/>
            <person name="Lapidus A."/>
            <person name="Glavina del Rio T."/>
            <person name="Pitluck S."/>
            <person name="Goltsman E."/>
            <person name="Clum A."/>
            <person name="Sun H."/>
            <person name="Schmutz J."/>
            <person name="Larimer F.W."/>
            <person name="Land M.L."/>
            <person name="Hauser L."/>
            <person name="Kyrpides N."/>
            <person name="Mikhailova N."/>
            <person name="Richardson P.P."/>
            <person name="Janssen P.H."/>
            <person name="de Vos W.M."/>
            <person name="Smidt H."/>
        </authorList>
    </citation>
    <scope>NUCLEOTIDE SEQUENCE [LARGE SCALE GENOMIC DNA]</scope>
    <source>
        <strain evidence="13">DSM 11246 / JCM 15787 / PB90-1</strain>
    </source>
</reference>
<feature type="transmembrane region" description="Helical" evidence="10">
    <location>
        <begin position="62"/>
        <end position="81"/>
    </location>
</feature>
<dbReference type="HOGENOM" id="CLU_000445_20_15_0"/>
<comment type="catalytic activity">
    <reaction evidence="1">
        <text>ATP + protein L-histidine = ADP + protein N-phospho-L-histidine.</text>
        <dbReference type="EC" id="2.7.13.3"/>
    </reaction>
</comment>
<dbReference type="AlphaFoldDB" id="B1ZUT3"/>
<evidence type="ECO:0000313" key="13">
    <source>
        <dbReference type="Proteomes" id="UP000007013"/>
    </source>
</evidence>
<keyword evidence="10" id="KW-0812">Transmembrane</keyword>
<dbReference type="PROSITE" id="PS50109">
    <property type="entry name" value="HIS_KIN"/>
    <property type="match status" value="1"/>
</dbReference>
<evidence type="ECO:0000259" key="11">
    <source>
        <dbReference type="PROSITE" id="PS50109"/>
    </source>
</evidence>
<evidence type="ECO:0000256" key="1">
    <source>
        <dbReference type="ARBA" id="ARBA00000085"/>
    </source>
</evidence>
<evidence type="ECO:0000256" key="5">
    <source>
        <dbReference type="ARBA" id="ARBA00022741"/>
    </source>
</evidence>
<feature type="transmembrane region" description="Helical" evidence="10">
    <location>
        <begin position="129"/>
        <end position="149"/>
    </location>
</feature>
<dbReference type="STRING" id="452637.Oter_1683"/>
<keyword evidence="4" id="KW-0808">Transferase</keyword>
<feature type="transmembrane region" description="Helical" evidence="10">
    <location>
        <begin position="33"/>
        <end position="50"/>
    </location>
</feature>
<accession>B1ZUT3</accession>
<gene>
    <name evidence="12" type="ordered locus">Oter_1683</name>
</gene>
<keyword evidence="7" id="KW-0067">ATP-binding</keyword>
<dbReference type="Gene3D" id="3.30.565.10">
    <property type="entry name" value="Histidine kinase-like ATPase, C-terminal domain"/>
    <property type="match status" value="1"/>
</dbReference>
<sequence>MELFGRVAFALVVLAVFCEFLRPVQLEGTAWEVALVFALGALYAILGVLGEEGLPARWRSKPLYVVVQTALATAIVFVTPLKGFSGLVTMPAASLVVLELSWPWATLGVLELFAAVVGAIWFSFGAQAALTSAPSYGIAFVFVVVFSLVTRQARESRQHAEQLSQELAAANEQLRQHAAEAGELATTRERNRIAREIHDGIGHYLTTINVQLEAARAVFTAQPAQAATALDQAARLSREALEDVRRSVGTLRADSTRPPLPETLRALAANLGLNATVRVQGAPRTLPANVEHALFRSAQEGLTNVCKHAAATAIDVALDFAQEQRIALTLADDGQGLPVGGHPTKGHGLQGLRERVELLGGMVRFGNRPEGGFTLRVELPTKELA</sequence>
<dbReference type="Pfam" id="PF02518">
    <property type="entry name" value="HATPase_c"/>
    <property type="match status" value="1"/>
</dbReference>
<keyword evidence="3" id="KW-0597">Phosphoprotein</keyword>
<proteinExistence type="predicted"/>
<evidence type="ECO:0000256" key="4">
    <source>
        <dbReference type="ARBA" id="ARBA00022679"/>
    </source>
</evidence>
<evidence type="ECO:0000256" key="9">
    <source>
        <dbReference type="SAM" id="Coils"/>
    </source>
</evidence>
<dbReference type="EMBL" id="CP001032">
    <property type="protein sequence ID" value="ACB74967.1"/>
    <property type="molecule type" value="Genomic_DNA"/>
</dbReference>
<evidence type="ECO:0000256" key="2">
    <source>
        <dbReference type="ARBA" id="ARBA00012438"/>
    </source>
</evidence>
<dbReference type="PANTHER" id="PTHR24421:SF10">
    <property type="entry name" value="NITRATE_NITRITE SENSOR PROTEIN NARQ"/>
    <property type="match status" value="1"/>
</dbReference>
<dbReference type="EC" id="2.7.13.3" evidence="2"/>
<dbReference type="Gene3D" id="1.20.5.1930">
    <property type="match status" value="1"/>
</dbReference>
<dbReference type="InterPro" id="IPR003594">
    <property type="entry name" value="HATPase_dom"/>
</dbReference>
<dbReference type="eggNOG" id="COG4585">
    <property type="taxonomic scope" value="Bacteria"/>
</dbReference>